<dbReference type="PROSITE" id="PS50885">
    <property type="entry name" value="HAMP"/>
    <property type="match status" value="1"/>
</dbReference>
<name>A0ABS1V1Y8_9PROT</name>
<proteinExistence type="inferred from homology"/>
<dbReference type="CDD" id="cd06225">
    <property type="entry name" value="HAMP"/>
    <property type="match status" value="1"/>
</dbReference>
<dbReference type="InterPro" id="IPR003660">
    <property type="entry name" value="HAMP_dom"/>
</dbReference>
<sequence length="553" mass="58814">MSIGNRVLLGFASIILLTGILGFYSLQQMDAVRTTTETILSRDIAALRQIQTARDNQYHMREARAAVVIRSLTGGNEAAVTPLIATWRSVATQTEASLNELLAAMQRREAVALSPDRMVAWRDVAQSVNQAVAVVRQIISQSNLQFQAVRTGDATGIVSAGEPLTALNEEFERAMQQMDQALDRAIRIGQERINSFYNGSQLSVLILLGGALLLAIVAVVLTRRSITRPIGVFMDFLEGIGRGDLTGTAPSSGRDEFARLGATLNSTVEGLRQLAKQSHAATENLNAAAAEIRASTQQQAASVEEQLAAVQETAATVDEITHAGAQVGKRAQEVIASAQATAQTSAAGVRAVGDTSRAMDAIREQAEAVAGNIVALSEKTQAIGDIISTVNDISERSHLLALNAALEAAAAGEHGRSFAVVAAEMKTLADQAKDATGQVRSILGDIQRGINSSVMLTEEAVKRVAAGKERTDTTLATINEITSRVQEGVHTFQQIIASTNQQQLGIEQVMTALQNIRQASQQTAVSTRQLDSAAGNLAGLAQQLVTFADRYRL</sequence>
<dbReference type="RefSeq" id="WP_202825445.1">
    <property type="nucleotide sequence ID" value="NZ_JAEUXJ010000003.1"/>
</dbReference>
<dbReference type="SMART" id="SM00304">
    <property type="entry name" value="HAMP"/>
    <property type="match status" value="1"/>
</dbReference>
<gene>
    <name evidence="8" type="ORF">JMJ55_10310</name>
</gene>
<feature type="coiled-coil region" evidence="4">
    <location>
        <begin position="271"/>
        <end position="313"/>
    </location>
</feature>
<evidence type="ECO:0000313" key="8">
    <source>
        <dbReference type="EMBL" id="MBL6455718.1"/>
    </source>
</evidence>
<evidence type="ECO:0000259" key="6">
    <source>
        <dbReference type="PROSITE" id="PS50111"/>
    </source>
</evidence>
<dbReference type="Proteomes" id="UP000606490">
    <property type="component" value="Unassembled WGS sequence"/>
</dbReference>
<dbReference type="Gene3D" id="1.10.287.950">
    <property type="entry name" value="Methyl-accepting chemotaxis protein"/>
    <property type="match status" value="1"/>
</dbReference>
<dbReference type="InterPro" id="IPR004089">
    <property type="entry name" value="MCPsignal_dom"/>
</dbReference>
<evidence type="ECO:0000256" key="1">
    <source>
        <dbReference type="ARBA" id="ARBA00023224"/>
    </source>
</evidence>
<keyword evidence="1 3" id="KW-0807">Transducer</keyword>
<evidence type="ECO:0000256" key="3">
    <source>
        <dbReference type="PROSITE-ProRule" id="PRU00284"/>
    </source>
</evidence>
<evidence type="ECO:0000256" key="5">
    <source>
        <dbReference type="SAM" id="Phobius"/>
    </source>
</evidence>
<reference evidence="8 9" key="1">
    <citation type="submission" date="2021-01" db="EMBL/GenBank/DDBJ databases">
        <title>Belnapia mucosa sp. nov. and Belnapia arida sp. nov., isolated from the Tabernas Desert (Almeria, Spain).</title>
        <authorList>
            <person name="Molina-Menor E."/>
            <person name="Vidal-Verdu A."/>
            <person name="Calonge A."/>
            <person name="Satari L."/>
            <person name="Pereto Magraner J."/>
            <person name="Porcar Miralles M."/>
        </authorList>
    </citation>
    <scope>NUCLEOTIDE SEQUENCE [LARGE SCALE GENOMIC DNA]</scope>
    <source>
        <strain evidence="8 9">T6</strain>
    </source>
</reference>
<dbReference type="PROSITE" id="PS50111">
    <property type="entry name" value="CHEMOTAXIS_TRANSDUC_2"/>
    <property type="match status" value="1"/>
</dbReference>
<evidence type="ECO:0000313" key="9">
    <source>
        <dbReference type="Proteomes" id="UP000606490"/>
    </source>
</evidence>
<dbReference type="Pfam" id="PF00015">
    <property type="entry name" value="MCPsignal"/>
    <property type="match status" value="1"/>
</dbReference>
<dbReference type="EMBL" id="JAEUXJ010000003">
    <property type="protein sequence ID" value="MBL6455718.1"/>
    <property type="molecule type" value="Genomic_DNA"/>
</dbReference>
<dbReference type="SMART" id="SM00283">
    <property type="entry name" value="MA"/>
    <property type="match status" value="1"/>
</dbReference>
<dbReference type="Pfam" id="PF00672">
    <property type="entry name" value="HAMP"/>
    <property type="match status" value="1"/>
</dbReference>
<feature type="domain" description="HAMP" evidence="7">
    <location>
        <begin position="224"/>
        <end position="276"/>
    </location>
</feature>
<evidence type="ECO:0000256" key="2">
    <source>
        <dbReference type="ARBA" id="ARBA00029447"/>
    </source>
</evidence>
<accession>A0ABS1V1Y8</accession>
<dbReference type="PANTHER" id="PTHR32089">
    <property type="entry name" value="METHYL-ACCEPTING CHEMOTAXIS PROTEIN MCPB"/>
    <property type="match status" value="1"/>
</dbReference>
<dbReference type="PANTHER" id="PTHR32089:SF112">
    <property type="entry name" value="LYSOZYME-LIKE PROTEIN-RELATED"/>
    <property type="match status" value="1"/>
</dbReference>
<dbReference type="SUPFAM" id="SSF58104">
    <property type="entry name" value="Methyl-accepting chemotaxis protein (MCP) signaling domain"/>
    <property type="match status" value="1"/>
</dbReference>
<comment type="caution">
    <text evidence="8">The sequence shown here is derived from an EMBL/GenBank/DDBJ whole genome shotgun (WGS) entry which is preliminary data.</text>
</comment>
<keyword evidence="4" id="KW-0175">Coiled coil</keyword>
<feature type="transmembrane region" description="Helical" evidence="5">
    <location>
        <begin position="202"/>
        <end position="221"/>
    </location>
</feature>
<protein>
    <submittedName>
        <fullName evidence="8">Methyl-accepting chemotaxis protein</fullName>
    </submittedName>
</protein>
<keyword evidence="5" id="KW-1133">Transmembrane helix</keyword>
<organism evidence="8 9">
    <name type="scientific">Belnapia mucosa</name>
    <dbReference type="NCBI Taxonomy" id="2804532"/>
    <lineage>
        <taxon>Bacteria</taxon>
        <taxon>Pseudomonadati</taxon>
        <taxon>Pseudomonadota</taxon>
        <taxon>Alphaproteobacteria</taxon>
        <taxon>Acetobacterales</taxon>
        <taxon>Roseomonadaceae</taxon>
        <taxon>Belnapia</taxon>
    </lineage>
</organism>
<keyword evidence="9" id="KW-1185">Reference proteome</keyword>
<keyword evidence="5" id="KW-0472">Membrane</keyword>
<comment type="similarity">
    <text evidence="2">Belongs to the methyl-accepting chemotaxis (MCP) protein family.</text>
</comment>
<evidence type="ECO:0000256" key="4">
    <source>
        <dbReference type="SAM" id="Coils"/>
    </source>
</evidence>
<feature type="transmembrane region" description="Helical" evidence="5">
    <location>
        <begin position="7"/>
        <end position="26"/>
    </location>
</feature>
<feature type="domain" description="Methyl-accepting transducer" evidence="6">
    <location>
        <begin position="281"/>
        <end position="517"/>
    </location>
</feature>
<keyword evidence="5" id="KW-0812">Transmembrane</keyword>
<evidence type="ECO:0000259" key="7">
    <source>
        <dbReference type="PROSITE" id="PS50885"/>
    </source>
</evidence>